<organism evidence="10">
    <name type="scientific">Bacillus velezensis</name>
    <dbReference type="NCBI Taxonomy" id="492670"/>
    <lineage>
        <taxon>Bacteria</taxon>
        <taxon>Bacillati</taxon>
        <taxon>Bacillota</taxon>
        <taxon>Bacilli</taxon>
        <taxon>Bacillales</taxon>
        <taxon>Bacillaceae</taxon>
        <taxon>Bacillus</taxon>
        <taxon>Bacillus amyloliquefaciens group</taxon>
    </lineage>
</organism>
<dbReference type="GO" id="GO:0008495">
    <property type="term" value="F:protoheme IX farnesyltransferase activity"/>
    <property type="evidence" value="ECO:0007669"/>
    <property type="project" value="UniProtKB-UniRule"/>
</dbReference>
<feature type="transmembrane region" description="Helical" evidence="9">
    <location>
        <begin position="24"/>
        <end position="48"/>
    </location>
</feature>
<name>A0A6A8LIS8_BACVE</name>
<keyword evidence="3 9" id="KW-0808">Transferase</keyword>
<dbReference type="CDD" id="cd13957">
    <property type="entry name" value="PT_UbiA_Cox10"/>
    <property type="match status" value="1"/>
</dbReference>
<keyword evidence="4 9" id="KW-0812">Transmembrane</keyword>
<comment type="pathway">
    <text evidence="9">Porphyrin-containing compound metabolism; heme O biosynthesis; heme O from protoheme: step 1/1.</text>
</comment>
<dbReference type="UniPathway" id="UPA00834">
    <property type="reaction ID" value="UER00712"/>
</dbReference>
<proteinExistence type="inferred from homology"/>
<feature type="transmembrane region" description="Helical" evidence="9">
    <location>
        <begin position="187"/>
        <end position="206"/>
    </location>
</feature>
<feature type="transmembrane region" description="Helical" evidence="9">
    <location>
        <begin position="288"/>
        <end position="313"/>
    </location>
</feature>
<keyword evidence="6 9" id="KW-0350">Heme biosynthesis</keyword>
<comment type="subunit">
    <text evidence="9">Interacts with CtaA.</text>
</comment>
<evidence type="ECO:0000256" key="8">
    <source>
        <dbReference type="ARBA" id="ARBA00047690"/>
    </source>
</evidence>
<comment type="function">
    <text evidence="9">Converts heme B (protoheme IX) to heme O by substitution of the vinyl group on carbon 2 of heme B porphyrin ring with a hydroxyethyl farnesyl side group.</text>
</comment>
<dbReference type="AlphaFoldDB" id="A0A6A8LIS8"/>
<evidence type="ECO:0000256" key="4">
    <source>
        <dbReference type="ARBA" id="ARBA00022692"/>
    </source>
</evidence>
<accession>A0A6A8LIS8</accession>
<keyword evidence="5 9" id="KW-1133">Transmembrane helix</keyword>
<evidence type="ECO:0000256" key="1">
    <source>
        <dbReference type="ARBA" id="ARBA00004141"/>
    </source>
</evidence>
<evidence type="ECO:0000256" key="9">
    <source>
        <dbReference type="HAMAP-Rule" id="MF_00154"/>
    </source>
</evidence>
<dbReference type="EMBL" id="WKKV01000009">
    <property type="protein sequence ID" value="MSE03654.1"/>
    <property type="molecule type" value="Genomic_DNA"/>
</dbReference>
<comment type="similarity">
    <text evidence="9">Belongs to the UbiA prenyltransferase family. Protoheme IX farnesyltransferase subfamily.</text>
</comment>
<dbReference type="NCBIfam" id="TIGR01473">
    <property type="entry name" value="cyoE_ctaB"/>
    <property type="match status" value="1"/>
</dbReference>
<feature type="transmembrane region" description="Helical" evidence="9">
    <location>
        <begin position="60"/>
        <end position="85"/>
    </location>
</feature>
<feature type="transmembrane region" description="Helical" evidence="9">
    <location>
        <begin position="131"/>
        <end position="151"/>
    </location>
</feature>
<dbReference type="InterPro" id="IPR044878">
    <property type="entry name" value="UbiA_sf"/>
</dbReference>
<dbReference type="GO" id="GO:0005886">
    <property type="term" value="C:plasma membrane"/>
    <property type="evidence" value="ECO:0007669"/>
    <property type="project" value="UniProtKB-SubCell"/>
</dbReference>
<gene>
    <name evidence="10" type="primary">cyoE</name>
    <name evidence="9" type="synonym">ctaB</name>
    <name evidence="10" type="ORF">GKC39_16495</name>
</gene>
<evidence type="ECO:0000256" key="6">
    <source>
        <dbReference type="ARBA" id="ARBA00023133"/>
    </source>
</evidence>
<feature type="transmembrane region" description="Helical" evidence="9">
    <location>
        <begin position="233"/>
        <end position="251"/>
    </location>
</feature>
<comment type="subcellular location">
    <subcellularLocation>
        <location evidence="9">Cell membrane</location>
        <topology evidence="9">Multi-pass membrane protein</topology>
    </subcellularLocation>
    <subcellularLocation>
        <location evidence="1">Membrane</location>
        <topology evidence="1">Multi-pass membrane protein</topology>
    </subcellularLocation>
</comment>
<evidence type="ECO:0000313" key="10">
    <source>
        <dbReference type="EMBL" id="MSE03654.1"/>
    </source>
</evidence>
<comment type="caution">
    <text evidence="10">The sequence shown here is derived from an EMBL/GenBank/DDBJ whole genome shotgun (WGS) entry which is preliminary data.</text>
</comment>
<dbReference type="PANTHER" id="PTHR43448:SF2">
    <property type="entry name" value="PROTOHEME IX FARNESYLTRANSFERASE, MITOCHONDRIAL"/>
    <property type="match status" value="1"/>
</dbReference>
<keyword evidence="2 9" id="KW-1003">Cell membrane</keyword>
<dbReference type="PANTHER" id="PTHR43448">
    <property type="entry name" value="PROTOHEME IX FARNESYLTRANSFERASE, MITOCHONDRIAL"/>
    <property type="match status" value="1"/>
</dbReference>
<feature type="transmembrane region" description="Helical" evidence="9">
    <location>
        <begin position="158"/>
        <end position="181"/>
    </location>
</feature>
<evidence type="ECO:0000256" key="7">
    <source>
        <dbReference type="ARBA" id="ARBA00023136"/>
    </source>
</evidence>
<dbReference type="Pfam" id="PF01040">
    <property type="entry name" value="UbiA"/>
    <property type="match status" value="1"/>
</dbReference>
<dbReference type="HAMAP" id="MF_00154">
    <property type="entry name" value="CyoE_CtaB"/>
    <property type="match status" value="1"/>
</dbReference>
<dbReference type="EC" id="2.5.1.141" evidence="9"/>
<dbReference type="InterPro" id="IPR000537">
    <property type="entry name" value="UbiA_prenyltransferase"/>
</dbReference>
<evidence type="ECO:0000256" key="2">
    <source>
        <dbReference type="ARBA" id="ARBA00022475"/>
    </source>
</evidence>
<dbReference type="RefSeq" id="WP_025854022.1">
    <property type="nucleotide sequence ID" value="NZ_BPWC01000005.1"/>
</dbReference>
<protein>
    <recommendedName>
        <fullName evidence="9">Protoheme IX farnesyltransferase</fullName>
        <ecNumber evidence="9">2.5.1.141</ecNumber>
    </recommendedName>
    <alternativeName>
        <fullName evidence="9">Heme B farnesyltransferase</fullName>
    </alternativeName>
    <alternativeName>
        <fullName evidence="9">Heme O synthase</fullName>
    </alternativeName>
</protein>
<dbReference type="InterPro" id="IPR006369">
    <property type="entry name" value="Protohaem_IX_farnesylTrfase"/>
</dbReference>
<feature type="transmembrane region" description="Helical" evidence="9">
    <location>
        <begin position="106"/>
        <end position="125"/>
    </location>
</feature>
<dbReference type="PROSITE" id="PS00943">
    <property type="entry name" value="UBIA"/>
    <property type="match status" value="1"/>
</dbReference>
<dbReference type="NCBIfam" id="NF003348">
    <property type="entry name" value="PRK04375.1-1"/>
    <property type="match status" value="1"/>
</dbReference>
<dbReference type="Gene3D" id="1.10.357.140">
    <property type="entry name" value="UbiA prenyltransferase"/>
    <property type="match status" value="1"/>
</dbReference>
<sequence>MNSNAAQTEQSMKHNGNRMTFKDFIILAKPGIIISNSLAALGGFWIAWLQSERTGGGPGIFAAMAAAMIGTALVMASSTVFNNFFDRGMDAKMARTRTRASVTGRIPPTVMILYGTCLGACGFIMLASLNVLTAVLGLLAFLLYAVVYTLWFKRQSVWSTFVGSFPGAAPPLIGYCALAGYIDMPAILLYAIMFLWQPPHFWAIGIRRKEEYRAAGIPLLPIIKGNRVTKIKMLRYIAVLTAVSLLVPLYIDVSPFYTASALLLGAIWLYRSVKGFQAADDTQWSKGMFFYSIVYFSLLFLILMADSFINVILRT</sequence>
<evidence type="ECO:0000256" key="5">
    <source>
        <dbReference type="ARBA" id="ARBA00022989"/>
    </source>
</evidence>
<evidence type="ECO:0000256" key="3">
    <source>
        <dbReference type="ARBA" id="ARBA00022679"/>
    </source>
</evidence>
<dbReference type="InterPro" id="IPR030470">
    <property type="entry name" value="UbiA_prenylTrfase_CS"/>
</dbReference>
<dbReference type="GO" id="GO:0048034">
    <property type="term" value="P:heme O biosynthetic process"/>
    <property type="evidence" value="ECO:0007669"/>
    <property type="project" value="UniProtKB-UniRule"/>
</dbReference>
<keyword evidence="7 9" id="KW-0472">Membrane</keyword>
<comment type="miscellaneous">
    <text evidence="9">Carbon 2 of the heme B porphyrin ring is defined according to the Fischer nomenclature.</text>
</comment>
<reference evidence="10" key="1">
    <citation type="submission" date="2019-11" db="EMBL/GenBank/DDBJ databases">
        <title>Draft Genome Sequence of Plant Growth-Promoting Rhizosphere-Associated Bacteria.</title>
        <authorList>
            <person name="Vasilyev I.Y."/>
            <person name="Radchenko V."/>
            <person name="Ilnitskaya E.V."/>
        </authorList>
    </citation>
    <scope>NUCLEOTIDE SEQUENCE</scope>
    <source>
        <strain evidence="10">VRA_517_n</strain>
    </source>
</reference>
<comment type="catalytic activity">
    <reaction evidence="8 9">
        <text>heme b + (2E,6E)-farnesyl diphosphate + H2O = Fe(II)-heme o + diphosphate</text>
        <dbReference type="Rhea" id="RHEA:28070"/>
        <dbReference type="ChEBI" id="CHEBI:15377"/>
        <dbReference type="ChEBI" id="CHEBI:33019"/>
        <dbReference type="ChEBI" id="CHEBI:60344"/>
        <dbReference type="ChEBI" id="CHEBI:60530"/>
        <dbReference type="ChEBI" id="CHEBI:175763"/>
        <dbReference type="EC" id="2.5.1.141"/>
    </reaction>
</comment>